<dbReference type="InterPro" id="IPR012036">
    <property type="entry name" value="Phage_Mu_Gp28"/>
</dbReference>
<sequence length="519" mass="58377">MSNNPLHESLEPDFFSDVPAVLLKYQQKWVSDKTPLKVAEKSRRIGLTWAECADATLECASDRNAGGQNVYYVGYNKDMTVEFIQACAMWARVYDLAASELEEGIWEDGDKQIQTYIIRFPNSGFRIEALTSRPSNLRGRQGRLIIDEAAFHDDLPGLLKAALAFLILGGCVRVISTHEGEDNPFNELINEIRSGKRKGSVHRITFSDAVAQGLYSHTVCLRKGIAYDPDEEKEWVDDVYGFYGDAANEELDVVPSKGGGRWLPHSLLESKKDSTVPVIRFHAPKGWDDFSNVSEEARNAEVLEFFNEHLKPLIEALPKKTTSYYGLDFARKVNACSFWPLVEQTNTRKRIPFLFEMFKVPYKQQEEFLKLIVAILPNFSKGAHDAGGNGGYLAEAMQVIYGERIEAIMLTEAWYRENTPHFKASLEDGDIENMPADQDVIEDHRAFVMVNGVARIPAQGKSNSNNKDRHGDSAIAHLLADYASNHPSAPIEFIPLPSREEIETNPDDYDGWVDTAGCW</sequence>
<reference evidence="2 5" key="1">
    <citation type="submission" date="2015-10" db="EMBL/GenBank/DDBJ databases">
        <title>The utility of whole genome sequencing in characterizing Acinetobacter epidemiology and analyzing hospital outbreaks.</title>
        <authorList>
            <person name="Ozer E.A."/>
            <person name="Fitzpatrick M.A."/>
            <person name="Hauser A.R."/>
        </authorList>
    </citation>
    <scope>NUCLEOTIDE SEQUENCE [LARGE SCALE GENOMIC DNA]</scope>
    <source>
        <strain evidence="2 5">ABBL059</strain>
    </source>
</reference>
<accession>A0A0G4QSZ6</accession>
<proteinExistence type="predicted"/>
<protein>
    <recommendedName>
        <fullName evidence="9">Mu-like prophage FluMu protein gp28</fullName>
    </recommendedName>
</protein>
<evidence type="ECO:0000313" key="5">
    <source>
        <dbReference type="Proteomes" id="UP000051322"/>
    </source>
</evidence>
<evidence type="ECO:0000313" key="4">
    <source>
        <dbReference type="EMBL" id="RSP75308.1"/>
    </source>
</evidence>
<dbReference type="Gene3D" id="3.30.420.240">
    <property type="match status" value="1"/>
</dbReference>
<dbReference type="EMBL" id="LN997846">
    <property type="protein sequence ID" value="CUW35952.1"/>
    <property type="molecule type" value="Genomic_DNA"/>
</dbReference>
<dbReference type="EMBL" id="RFBY01000028">
    <property type="protein sequence ID" value="RSP75308.1"/>
    <property type="molecule type" value="Genomic_DNA"/>
</dbReference>
<evidence type="ECO:0000313" key="7">
    <source>
        <dbReference type="Proteomes" id="UP000194699"/>
    </source>
</evidence>
<evidence type="ECO:0000313" key="1">
    <source>
        <dbReference type="EMBL" id="CUW35952.1"/>
    </source>
</evidence>
<dbReference type="RefSeq" id="WP_041114748.1">
    <property type="nucleotide sequence ID" value="NZ_BKDF01000062.1"/>
</dbReference>
<organism evidence="3 7">
    <name type="scientific">Acinetobacter baumannii</name>
    <dbReference type="NCBI Taxonomy" id="470"/>
    <lineage>
        <taxon>Bacteria</taxon>
        <taxon>Pseudomonadati</taxon>
        <taxon>Pseudomonadota</taxon>
        <taxon>Gammaproteobacteria</taxon>
        <taxon>Moraxellales</taxon>
        <taxon>Moraxellaceae</taxon>
        <taxon>Acinetobacter</taxon>
        <taxon>Acinetobacter calcoaceticus/baumannii complex</taxon>
    </lineage>
</organism>
<dbReference type="Proteomes" id="UP000194699">
    <property type="component" value="Unassembled WGS sequence"/>
</dbReference>
<evidence type="ECO:0000313" key="6">
    <source>
        <dbReference type="Proteomes" id="UP000066661"/>
    </source>
</evidence>
<dbReference type="PIRSF" id="PIRSF007056">
    <property type="entry name" value="UCP007056"/>
    <property type="match status" value="1"/>
</dbReference>
<dbReference type="AlphaFoldDB" id="A0A0G4QSZ6"/>
<reference evidence="3 7" key="3">
    <citation type="submission" date="2017-05" db="EMBL/GenBank/DDBJ databases">
        <authorList>
            <person name="Song R."/>
            <person name="Chenine A.L."/>
            <person name="Ruprecht R.M."/>
        </authorList>
    </citation>
    <scope>NUCLEOTIDE SEQUENCE [LARGE SCALE GENOMIC DNA]</scope>
    <source>
        <strain evidence="3 7">PR350</strain>
    </source>
</reference>
<dbReference type="Gene3D" id="3.40.50.300">
    <property type="entry name" value="P-loop containing nucleotide triphosphate hydrolases"/>
    <property type="match status" value="1"/>
</dbReference>
<reference evidence="1 6" key="2">
    <citation type="submission" date="2015-12" db="EMBL/GenBank/DDBJ databases">
        <authorList>
            <person name="Wibberg D."/>
        </authorList>
    </citation>
    <scope>NUCLEOTIDE SEQUENCE [LARGE SCALE GENOMIC DNA]</scope>
    <source>
        <strain evidence="1">R2091</strain>
    </source>
</reference>
<dbReference type="Proteomes" id="UP000066661">
    <property type="component" value="Chromosome I"/>
</dbReference>
<evidence type="ECO:0000313" key="2">
    <source>
        <dbReference type="EMBL" id="KQD18103.1"/>
    </source>
</evidence>
<dbReference type="EMBL" id="LLFE01000070">
    <property type="protein sequence ID" value="KQD18103.1"/>
    <property type="molecule type" value="Genomic_DNA"/>
</dbReference>
<dbReference type="InterPro" id="IPR027417">
    <property type="entry name" value="P-loop_NTPase"/>
</dbReference>
<evidence type="ECO:0008006" key="9">
    <source>
        <dbReference type="Google" id="ProtNLM"/>
    </source>
</evidence>
<dbReference type="Proteomes" id="UP000051322">
    <property type="component" value="Unassembled WGS sequence"/>
</dbReference>
<evidence type="ECO:0000313" key="3">
    <source>
        <dbReference type="EMBL" id="OTM94544.1"/>
    </source>
</evidence>
<reference evidence="4 8" key="4">
    <citation type="submission" date="2018-10" db="EMBL/GenBank/DDBJ databases">
        <title>GWAS and RNA-Seq identify cryptic mechanisms of antimicrobial resistance in Acinetobacter baumannii.</title>
        <authorList>
            <person name="Sahl J.W."/>
        </authorList>
    </citation>
    <scope>NUCLEOTIDE SEQUENCE [LARGE SCALE GENOMIC DNA]</scope>
    <source>
        <strain evidence="4 8">TG31299</strain>
    </source>
</reference>
<dbReference type="EMBL" id="NGEL01000001">
    <property type="protein sequence ID" value="OTM94544.1"/>
    <property type="molecule type" value="Genomic_DNA"/>
</dbReference>
<gene>
    <name evidence="1" type="ORF">ABR2091_2555</name>
    <name evidence="2" type="ORF">APD06_02415</name>
    <name evidence="3" type="ORF">B9X95_00025</name>
    <name evidence="4" type="ORF">EA722_09940</name>
</gene>
<dbReference type="Proteomes" id="UP000269597">
    <property type="component" value="Unassembled WGS sequence"/>
</dbReference>
<name>A0A0G4QSZ6_ACIBA</name>
<evidence type="ECO:0000313" key="8">
    <source>
        <dbReference type="Proteomes" id="UP000269597"/>
    </source>
</evidence>